<dbReference type="HOGENOM" id="CLU_063115_0_0_1"/>
<evidence type="ECO:0000313" key="3">
    <source>
        <dbReference type="Proteomes" id="UP000054166"/>
    </source>
</evidence>
<dbReference type="STRING" id="765440.A0A0C3FZN1"/>
<dbReference type="PROSITE" id="PS50404">
    <property type="entry name" value="GST_NTER"/>
    <property type="match status" value="1"/>
</dbReference>
<dbReference type="Gene3D" id="3.40.30.10">
    <property type="entry name" value="Glutaredoxin"/>
    <property type="match status" value="1"/>
</dbReference>
<dbReference type="SUPFAM" id="SSF52833">
    <property type="entry name" value="Thioredoxin-like"/>
    <property type="match status" value="1"/>
</dbReference>
<dbReference type="Pfam" id="PF13409">
    <property type="entry name" value="GST_N_2"/>
    <property type="match status" value="1"/>
</dbReference>
<dbReference type="InParanoid" id="A0A0C3FZN1"/>
<feature type="domain" description="GST N-terminal" evidence="1">
    <location>
        <begin position="6"/>
        <end position="102"/>
    </location>
</feature>
<keyword evidence="3" id="KW-1185">Reference proteome</keyword>
<organism evidence="2 3">
    <name type="scientific">Piloderma croceum (strain F 1598)</name>
    <dbReference type="NCBI Taxonomy" id="765440"/>
    <lineage>
        <taxon>Eukaryota</taxon>
        <taxon>Fungi</taxon>
        <taxon>Dikarya</taxon>
        <taxon>Basidiomycota</taxon>
        <taxon>Agaricomycotina</taxon>
        <taxon>Agaricomycetes</taxon>
        <taxon>Agaricomycetidae</taxon>
        <taxon>Atheliales</taxon>
        <taxon>Atheliaceae</taxon>
        <taxon>Piloderma</taxon>
    </lineage>
</organism>
<name>A0A0C3FZN1_PILCF</name>
<dbReference type="InterPro" id="IPR004045">
    <property type="entry name" value="Glutathione_S-Trfase_N"/>
</dbReference>
<dbReference type="Proteomes" id="UP000054166">
    <property type="component" value="Unassembled WGS sequence"/>
</dbReference>
<dbReference type="AlphaFoldDB" id="A0A0C3FZN1"/>
<accession>A0A0C3FZN1</accession>
<protein>
    <recommendedName>
        <fullName evidence="1">GST N-terminal domain-containing protein</fullName>
    </recommendedName>
</protein>
<dbReference type="EMBL" id="KN832985">
    <property type="protein sequence ID" value="KIM85169.1"/>
    <property type="molecule type" value="Genomic_DNA"/>
</dbReference>
<evidence type="ECO:0000259" key="1">
    <source>
        <dbReference type="PROSITE" id="PS50404"/>
    </source>
</evidence>
<dbReference type="Gene3D" id="1.20.1050.10">
    <property type="match status" value="1"/>
</dbReference>
<dbReference type="OrthoDB" id="412788at2759"/>
<dbReference type="InterPro" id="IPR036249">
    <property type="entry name" value="Thioredoxin-like_sf"/>
</dbReference>
<reference evidence="2 3" key="1">
    <citation type="submission" date="2014-04" db="EMBL/GenBank/DDBJ databases">
        <authorList>
            <consortium name="DOE Joint Genome Institute"/>
            <person name="Kuo A."/>
            <person name="Tarkka M."/>
            <person name="Buscot F."/>
            <person name="Kohler A."/>
            <person name="Nagy L.G."/>
            <person name="Floudas D."/>
            <person name="Copeland A."/>
            <person name="Barry K.W."/>
            <person name="Cichocki N."/>
            <person name="Veneault-Fourrey C."/>
            <person name="LaButti K."/>
            <person name="Lindquist E.A."/>
            <person name="Lipzen A."/>
            <person name="Lundell T."/>
            <person name="Morin E."/>
            <person name="Murat C."/>
            <person name="Sun H."/>
            <person name="Tunlid A."/>
            <person name="Henrissat B."/>
            <person name="Grigoriev I.V."/>
            <person name="Hibbett D.S."/>
            <person name="Martin F."/>
            <person name="Nordberg H.P."/>
            <person name="Cantor M.N."/>
            <person name="Hua S.X."/>
        </authorList>
    </citation>
    <scope>NUCLEOTIDE SEQUENCE [LARGE SCALE GENOMIC DNA]</scope>
    <source>
        <strain evidence="2 3">F 1598</strain>
    </source>
</reference>
<gene>
    <name evidence="2" type="ORF">PILCRDRAFT_817157</name>
</gene>
<evidence type="ECO:0000313" key="2">
    <source>
        <dbReference type="EMBL" id="KIM85169.1"/>
    </source>
</evidence>
<proteinExistence type="predicted"/>
<sequence length="352" mass="38144">MSSSIPKAVLYCAPNSIWSAVALLTLYEKGYGDDEVDLRVVDISTGENFSPTFLRLNPKATVPTLVVPLQNTLGPDTESRYKAITDTKSVVEFLDKSRSAISRTNTTSSAPAPALAPATIAFSDASSKIIDSILHSEGASPSTLLYMNARDDASLQVLAKAFVPFLTSRQQALEGYISEAASGSSPISEKTKAFWKDKKAATETLLDIMIHADKTSAQLDQASRLERDDYFTNARTCWEVELKESLVKLNSQITGPYSLGDQISISDLHLAAWLARIVALSGGRMNDEGDIAITKVESHIGPEFHFVRDFAAIPAAGGAPGGLPLHQSKLAAFWDAMRERSSFKKVYCNGLY</sequence>
<reference evidence="3" key="2">
    <citation type="submission" date="2015-01" db="EMBL/GenBank/DDBJ databases">
        <title>Evolutionary Origins and Diversification of the Mycorrhizal Mutualists.</title>
        <authorList>
            <consortium name="DOE Joint Genome Institute"/>
            <consortium name="Mycorrhizal Genomics Consortium"/>
            <person name="Kohler A."/>
            <person name="Kuo A."/>
            <person name="Nagy L.G."/>
            <person name="Floudas D."/>
            <person name="Copeland A."/>
            <person name="Barry K.W."/>
            <person name="Cichocki N."/>
            <person name="Veneault-Fourrey C."/>
            <person name="LaButti K."/>
            <person name="Lindquist E.A."/>
            <person name="Lipzen A."/>
            <person name="Lundell T."/>
            <person name="Morin E."/>
            <person name="Murat C."/>
            <person name="Riley R."/>
            <person name="Ohm R."/>
            <person name="Sun H."/>
            <person name="Tunlid A."/>
            <person name="Henrissat B."/>
            <person name="Grigoriev I.V."/>
            <person name="Hibbett D.S."/>
            <person name="Martin F."/>
        </authorList>
    </citation>
    <scope>NUCLEOTIDE SEQUENCE [LARGE SCALE GENOMIC DNA]</scope>
    <source>
        <strain evidence="3">F 1598</strain>
    </source>
</reference>